<keyword evidence="9" id="KW-1185">Reference proteome</keyword>
<evidence type="ECO:0000256" key="5">
    <source>
        <dbReference type="ARBA" id="ARBA00023163"/>
    </source>
</evidence>
<dbReference type="SUPFAM" id="SSF88946">
    <property type="entry name" value="Sigma2 domain of RNA polymerase sigma factors"/>
    <property type="match status" value="1"/>
</dbReference>
<comment type="caution">
    <text evidence="8">The sequence shown here is derived from an EMBL/GenBank/DDBJ whole genome shotgun (WGS) entry which is preliminary data.</text>
</comment>
<feature type="domain" description="RNA polymerase sigma-70 region 2" evidence="6">
    <location>
        <begin position="8"/>
        <end position="72"/>
    </location>
</feature>
<evidence type="ECO:0000256" key="4">
    <source>
        <dbReference type="ARBA" id="ARBA00023125"/>
    </source>
</evidence>
<dbReference type="NCBIfam" id="TIGR02937">
    <property type="entry name" value="sigma70-ECF"/>
    <property type="match status" value="1"/>
</dbReference>
<dbReference type="InterPro" id="IPR007627">
    <property type="entry name" value="RNA_pol_sigma70_r2"/>
</dbReference>
<evidence type="ECO:0000256" key="2">
    <source>
        <dbReference type="ARBA" id="ARBA00023015"/>
    </source>
</evidence>
<proteinExistence type="inferred from homology"/>
<sequence>MTFEAYVEARGAALLRLAYLLTGHAQDAEDLVQSALLDALRHWRRVAASASPDAYVKKILVNRHLTNRRRRWHGERPTDFADPDAPHVPVLPRSDLEDRETFHEQLGHLPPRGRAVLVLRYYEDLADEQIAELLGIAASSVRATASRALAALRAQADTSEERR</sequence>
<keyword evidence="3" id="KW-0731">Sigma factor</keyword>
<dbReference type="InterPro" id="IPR013325">
    <property type="entry name" value="RNA_pol_sigma_r2"/>
</dbReference>
<dbReference type="InterPro" id="IPR013249">
    <property type="entry name" value="RNA_pol_sigma70_r4_t2"/>
</dbReference>
<reference evidence="8 9" key="1">
    <citation type="journal article" date="2019" name="Int. J. Syst. Evol. Microbiol.">
        <title>The Global Catalogue of Microorganisms (GCM) 10K type strain sequencing project: providing services to taxonomists for standard genome sequencing and annotation.</title>
        <authorList>
            <consortium name="The Broad Institute Genomics Platform"/>
            <consortium name="The Broad Institute Genome Sequencing Center for Infectious Disease"/>
            <person name="Wu L."/>
            <person name="Ma J."/>
        </authorList>
    </citation>
    <scope>NUCLEOTIDE SEQUENCE [LARGE SCALE GENOMIC DNA]</scope>
    <source>
        <strain evidence="8 9">JCM 15592</strain>
    </source>
</reference>
<feature type="domain" description="RNA polymerase sigma factor 70 region 4 type 2" evidence="7">
    <location>
        <begin position="100"/>
        <end position="152"/>
    </location>
</feature>
<dbReference type="Gene3D" id="1.10.1740.10">
    <property type="match status" value="1"/>
</dbReference>
<dbReference type="Gene3D" id="1.10.10.10">
    <property type="entry name" value="Winged helix-like DNA-binding domain superfamily/Winged helix DNA-binding domain"/>
    <property type="match status" value="1"/>
</dbReference>
<dbReference type="NCBIfam" id="TIGR02983">
    <property type="entry name" value="SigE-fam_strep"/>
    <property type="match status" value="1"/>
</dbReference>
<dbReference type="InterPro" id="IPR039425">
    <property type="entry name" value="RNA_pol_sigma-70-like"/>
</dbReference>
<dbReference type="InterPro" id="IPR013324">
    <property type="entry name" value="RNA_pol_sigma_r3/r4-like"/>
</dbReference>
<evidence type="ECO:0000313" key="9">
    <source>
        <dbReference type="Proteomes" id="UP001499938"/>
    </source>
</evidence>
<dbReference type="EMBL" id="BAAAPO010000024">
    <property type="protein sequence ID" value="GAA1791396.1"/>
    <property type="molecule type" value="Genomic_DNA"/>
</dbReference>
<evidence type="ECO:0000256" key="1">
    <source>
        <dbReference type="ARBA" id="ARBA00010641"/>
    </source>
</evidence>
<comment type="similarity">
    <text evidence="1">Belongs to the sigma-70 factor family. ECF subfamily.</text>
</comment>
<dbReference type="InterPro" id="IPR036388">
    <property type="entry name" value="WH-like_DNA-bd_sf"/>
</dbReference>
<organism evidence="8 9">
    <name type="scientific">Nostocoides veronense</name>
    <dbReference type="NCBI Taxonomy" id="330836"/>
    <lineage>
        <taxon>Bacteria</taxon>
        <taxon>Bacillati</taxon>
        <taxon>Actinomycetota</taxon>
        <taxon>Actinomycetes</taxon>
        <taxon>Micrococcales</taxon>
        <taxon>Intrasporangiaceae</taxon>
        <taxon>Nostocoides</taxon>
    </lineage>
</organism>
<evidence type="ECO:0000259" key="7">
    <source>
        <dbReference type="Pfam" id="PF08281"/>
    </source>
</evidence>
<keyword evidence="4" id="KW-0238">DNA-binding</keyword>
<dbReference type="SUPFAM" id="SSF88659">
    <property type="entry name" value="Sigma3 and sigma4 domains of RNA polymerase sigma factors"/>
    <property type="match status" value="1"/>
</dbReference>
<evidence type="ECO:0000313" key="8">
    <source>
        <dbReference type="EMBL" id="GAA1791396.1"/>
    </source>
</evidence>
<evidence type="ECO:0000259" key="6">
    <source>
        <dbReference type="Pfam" id="PF04542"/>
    </source>
</evidence>
<dbReference type="PANTHER" id="PTHR43133:SF50">
    <property type="entry name" value="ECF RNA POLYMERASE SIGMA FACTOR SIGM"/>
    <property type="match status" value="1"/>
</dbReference>
<dbReference type="InterPro" id="IPR014284">
    <property type="entry name" value="RNA_pol_sigma-70_dom"/>
</dbReference>
<keyword evidence="2" id="KW-0805">Transcription regulation</keyword>
<gene>
    <name evidence="8" type="ORF">GCM10009811_15300</name>
</gene>
<dbReference type="InterPro" id="IPR014325">
    <property type="entry name" value="RNA_pol_sigma-E_actinobac"/>
</dbReference>
<name>A0ABN2LK41_9MICO</name>
<evidence type="ECO:0000256" key="3">
    <source>
        <dbReference type="ARBA" id="ARBA00023082"/>
    </source>
</evidence>
<dbReference type="Pfam" id="PF08281">
    <property type="entry name" value="Sigma70_r4_2"/>
    <property type="match status" value="1"/>
</dbReference>
<keyword evidence="5" id="KW-0804">Transcription</keyword>
<dbReference type="Proteomes" id="UP001499938">
    <property type="component" value="Unassembled WGS sequence"/>
</dbReference>
<protein>
    <submittedName>
        <fullName evidence="8">SigE family RNA polymerase sigma factor</fullName>
    </submittedName>
</protein>
<accession>A0ABN2LK41</accession>
<dbReference type="RefSeq" id="WP_344083175.1">
    <property type="nucleotide sequence ID" value="NZ_BAAAPO010000024.1"/>
</dbReference>
<dbReference type="Pfam" id="PF04542">
    <property type="entry name" value="Sigma70_r2"/>
    <property type="match status" value="1"/>
</dbReference>
<dbReference type="PANTHER" id="PTHR43133">
    <property type="entry name" value="RNA POLYMERASE ECF-TYPE SIGMA FACTO"/>
    <property type="match status" value="1"/>
</dbReference>